<organism evidence="2 3">
    <name type="scientific">Lysobacter gummosus</name>
    <dbReference type="NCBI Taxonomy" id="262324"/>
    <lineage>
        <taxon>Bacteria</taxon>
        <taxon>Pseudomonadati</taxon>
        <taxon>Pseudomonadota</taxon>
        <taxon>Gammaproteobacteria</taxon>
        <taxon>Lysobacterales</taxon>
        <taxon>Lysobacteraceae</taxon>
        <taxon>Lysobacter</taxon>
    </lineage>
</organism>
<evidence type="ECO:0000313" key="3">
    <source>
        <dbReference type="Proteomes" id="UP000829194"/>
    </source>
</evidence>
<dbReference type="InterPro" id="IPR036388">
    <property type="entry name" value="WH-like_DNA-bd_sf"/>
</dbReference>
<dbReference type="InterPro" id="IPR013324">
    <property type="entry name" value="RNA_pol_sigma_r3/r4-like"/>
</dbReference>
<proteinExistence type="predicted"/>
<evidence type="ECO:0000259" key="1">
    <source>
        <dbReference type="Pfam" id="PF08281"/>
    </source>
</evidence>
<dbReference type="EMBL" id="CP093547">
    <property type="protein sequence ID" value="UNP31410.1"/>
    <property type="molecule type" value="Genomic_DNA"/>
</dbReference>
<feature type="domain" description="RNA polymerase sigma factor 70 region 4 type 2" evidence="1">
    <location>
        <begin position="23"/>
        <end position="73"/>
    </location>
</feature>
<gene>
    <name evidence="2" type="ORF">MOV92_09285</name>
</gene>
<name>A0ABY3XIC9_9GAMM</name>
<sequence length="86" mass="9668">MTIIFHHRGGDPAPSQAERIWLDFLRALQALAPEAQAAFVLHVIFETSYADIARMIGQPAELCRQQVEHARAHALAPWPRRGQDEA</sequence>
<dbReference type="Pfam" id="PF08281">
    <property type="entry name" value="Sigma70_r4_2"/>
    <property type="match status" value="1"/>
</dbReference>
<dbReference type="Gene3D" id="1.10.10.10">
    <property type="entry name" value="Winged helix-like DNA-binding domain superfamily/Winged helix DNA-binding domain"/>
    <property type="match status" value="1"/>
</dbReference>
<evidence type="ECO:0000313" key="2">
    <source>
        <dbReference type="EMBL" id="UNP31410.1"/>
    </source>
</evidence>
<dbReference type="Proteomes" id="UP000829194">
    <property type="component" value="Chromosome"/>
</dbReference>
<dbReference type="InterPro" id="IPR013249">
    <property type="entry name" value="RNA_pol_sigma70_r4_t2"/>
</dbReference>
<keyword evidence="3" id="KW-1185">Reference proteome</keyword>
<dbReference type="SUPFAM" id="SSF88659">
    <property type="entry name" value="Sigma3 and sigma4 domains of RNA polymerase sigma factors"/>
    <property type="match status" value="1"/>
</dbReference>
<dbReference type="RefSeq" id="WP_057942552.1">
    <property type="nucleotide sequence ID" value="NZ_CP011131.1"/>
</dbReference>
<reference evidence="2 3" key="1">
    <citation type="submission" date="2022-03" db="EMBL/GenBank/DDBJ databases">
        <title>Complete genome sequence of Lysobacter capsici VKM B-2533 and Lysobacter gummosus 10.1.1, promising sources of lytic agents.</title>
        <authorList>
            <person name="Tarlachkov S.V."/>
            <person name="Kudryakova I.V."/>
            <person name="Afoshin A.S."/>
            <person name="Leontyevskaya E.A."/>
            <person name="Leontyevskaya N.V."/>
        </authorList>
    </citation>
    <scope>NUCLEOTIDE SEQUENCE [LARGE SCALE GENOMIC DNA]</scope>
    <source>
        <strain evidence="2 3">10.1.1</strain>
    </source>
</reference>
<protein>
    <recommendedName>
        <fullName evidence="1">RNA polymerase sigma factor 70 region 4 type 2 domain-containing protein</fullName>
    </recommendedName>
</protein>
<accession>A0ABY3XIC9</accession>